<dbReference type="Pfam" id="PF04542">
    <property type="entry name" value="Sigma70_r2"/>
    <property type="match status" value="1"/>
</dbReference>
<evidence type="ECO:0000313" key="9">
    <source>
        <dbReference type="Proteomes" id="UP001207654"/>
    </source>
</evidence>
<gene>
    <name evidence="8" type="ORF">OV287_20450</name>
</gene>
<keyword evidence="5" id="KW-0804">Transcription</keyword>
<keyword evidence="3" id="KW-0731">Sigma factor</keyword>
<dbReference type="Pfam" id="PF08281">
    <property type="entry name" value="Sigma70_r4_2"/>
    <property type="match status" value="1"/>
</dbReference>
<evidence type="ECO:0000259" key="6">
    <source>
        <dbReference type="Pfam" id="PF04542"/>
    </source>
</evidence>
<evidence type="ECO:0000256" key="3">
    <source>
        <dbReference type="ARBA" id="ARBA00023082"/>
    </source>
</evidence>
<evidence type="ECO:0000256" key="2">
    <source>
        <dbReference type="ARBA" id="ARBA00023015"/>
    </source>
</evidence>
<dbReference type="InterPro" id="IPR007627">
    <property type="entry name" value="RNA_pol_sigma70_r2"/>
</dbReference>
<dbReference type="SUPFAM" id="SSF88946">
    <property type="entry name" value="Sigma2 domain of RNA polymerase sigma factors"/>
    <property type="match status" value="1"/>
</dbReference>
<dbReference type="SUPFAM" id="SSF88659">
    <property type="entry name" value="Sigma3 and sigma4 domains of RNA polymerase sigma factors"/>
    <property type="match status" value="1"/>
</dbReference>
<dbReference type="NCBIfam" id="TIGR02937">
    <property type="entry name" value="sigma70-ECF"/>
    <property type="match status" value="1"/>
</dbReference>
<organism evidence="8 9">
    <name type="scientific">Archangium lansingense</name>
    <dbReference type="NCBI Taxonomy" id="2995310"/>
    <lineage>
        <taxon>Bacteria</taxon>
        <taxon>Pseudomonadati</taxon>
        <taxon>Myxococcota</taxon>
        <taxon>Myxococcia</taxon>
        <taxon>Myxococcales</taxon>
        <taxon>Cystobacterineae</taxon>
        <taxon>Archangiaceae</taxon>
        <taxon>Archangium</taxon>
    </lineage>
</organism>
<protein>
    <submittedName>
        <fullName evidence="8">RNA polymerase sigma factor</fullName>
    </submittedName>
</protein>
<dbReference type="Gene3D" id="1.10.10.10">
    <property type="entry name" value="Winged helix-like DNA-binding domain superfamily/Winged helix DNA-binding domain"/>
    <property type="match status" value="1"/>
</dbReference>
<reference evidence="8 9" key="1">
    <citation type="submission" date="2022-11" db="EMBL/GenBank/DDBJ databases">
        <title>Minimal conservation of predation-associated metabolite biosynthetic gene clusters underscores biosynthetic potential of Myxococcota including descriptions for ten novel species: Archangium lansinium sp. nov., Myxococcus landrumus sp. nov., Nannocystis bai.</title>
        <authorList>
            <person name="Ahearne A."/>
            <person name="Stevens C."/>
            <person name="Phillips K."/>
        </authorList>
    </citation>
    <scope>NUCLEOTIDE SEQUENCE [LARGE SCALE GENOMIC DNA]</scope>
    <source>
        <strain evidence="8 9">MIWBW</strain>
    </source>
</reference>
<dbReference type="InterPro" id="IPR013249">
    <property type="entry name" value="RNA_pol_sigma70_r4_t2"/>
</dbReference>
<feature type="domain" description="RNA polymerase sigma factor 70 region 4 type 2" evidence="7">
    <location>
        <begin position="108"/>
        <end position="155"/>
    </location>
</feature>
<accession>A0ABT4A5E8</accession>
<dbReference type="RefSeq" id="WP_267535714.1">
    <property type="nucleotide sequence ID" value="NZ_JAPNKA010000001.1"/>
</dbReference>
<comment type="caution">
    <text evidence="8">The sequence shown here is derived from an EMBL/GenBank/DDBJ whole genome shotgun (WGS) entry which is preliminary data.</text>
</comment>
<sequence>MSPDVIEALLHNRQRFLAFLVPRVGSTEVAEEVLQSALLKGMERGSELRQEESAVAWFYRLLRNALIDRHRREEREGRALHHLAEESPLSTQDVEELERTVCACVLGLTTTLKSDYADILRRVDLEGWSLARFARESGITPNNAKVRLHRARQALGRRLEQSCGPSCCRRGCADCPCEPV</sequence>
<evidence type="ECO:0000256" key="5">
    <source>
        <dbReference type="ARBA" id="ARBA00023163"/>
    </source>
</evidence>
<comment type="similarity">
    <text evidence="1">Belongs to the sigma-70 factor family. ECF subfamily.</text>
</comment>
<dbReference type="InterPro" id="IPR013324">
    <property type="entry name" value="RNA_pol_sigma_r3/r4-like"/>
</dbReference>
<dbReference type="Gene3D" id="1.10.1740.10">
    <property type="match status" value="1"/>
</dbReference>
<keyword evidence="9" id="KW-1185">Reference proteome</keyword>
<dbReference type="PANTHER" id="PTHR43133">
    <property type="entry name" value="RNA POLYMERASE ECF-TYPE SIGMA FACTO"/>
    <property type="match status" value="1"/>
</dbReference>
<evidence type="ECO:0000256" key="4">
    <source>
        <dbReference type="ARBA" id="ARBA00023125"/>
    </source>
</evidence>
<dbReference type="PANTHER" id="PTHR43133:SF8">
    <property type="entry name" value="RNA POLYMERASE SIGMA FACTOR HI_1459-RELATED"/>
    <property type="match status" value="1"/>
</dbReference>
<evidence type="ECO:0000259" key="7">
    <source>
        <dbReference type="Pfam" id="PF08281"/>
    </source>
</evidence>
<dbReference type="InterPro" id="IPR013325">
    <property type="entry name" value="RNA_pol_sigma_r2"/>
</dbReference>
<evidence type="ECO:0000313" key="8">
    <source>
        <dbReference type="EMBL" id="MCY1076853.1"/>
    </source>
</evidence>
<dbReference type="EMBL" id="JAPNKA010000001">
    <property type="protein sequence ID" value="MCY1076853.1"/>
    <property type="molecule type" value="Genomic_DNA"/>
</dbReference>
<name>A0ABT4A5E8_9BACT</name>
<proteinExistence type="inferred from homology"/>
<dbReference type="Proteomes" id="UP001207654">
    <property type="component" value="Unassembled WGS sequence"/>
</dbReference>
<dbReference type="InterPro" id="IPR039425">
    <property type="entry name" value="RNA_pol_sigma-70-like"/>
</dbReference>
<feature type="domain" description="RNA polymerase sigma-70 region 2" evidence="6">
    <location>
        <begin position="11"/>
        <end position="75"/>
    </location>
</feature>
<keyword evidence="2" id="KW-0805">Transcription regulation</keyword>
<evidence type="ECO:0000256" key="1">
    <source>
        <dbReference type="ARBA" id="ARBA00010641"/>
    </source>
</evidence>
<dbReference type="InterPro" id="IPR014284">
    <property type="entry name" value="RNA_pol_sigma-70_dom"/>
</dbReference>
<dbReference type="InterPro" id="IPR036388">
    <property type="entry name" value="WH-like_DNA-bd_sf"/>
</dbReference>
<keyword evidence="4" id="KW-0238">DNA-binding</keyword>